<feature type="coiled-coil region" evidence="1">
    <location>
        <begin position="500"/>
        <end position="555"/>
    </location>
</feature>
<feature type="coiled-coil region" evidence="1">
    <location>
        <begin position="743"/>
        <end position="777"/>
    </location>
</feature>
<evidence type="ECO:0000313" key="2">
    <source>
        <dbReference type="EMBL" id="ACV62548.1"/>
    </source>
</evidence>
<sequence length="1493" mass="172369">MPQIERIRLTNVKYDNGKKEFVNDMFLPAGSNCAFILENGGGKSLMVQLLLQVVLPNESIGVRPASDLVSGSDRFTGHILVEWRLDDPESRYLLTGFCFTRGYEDERLFKYFMYTIQYDQIPNELDIENLPLLENRKVRSYQELLVMLRRLSGEGGRRLDVFQQDKGEKHKYVKHLETFNIYEREWRGIKTTNGDEGGMEGFFEKSKKTEQLMERLIIPGVDQVIFNRAGEEKELARAFTRHKDNLLSIPKLEKNIKDFSTIRGEGEKVLAAIKAYSDCILERSGQKEKVARLYCSVNNRKEEINALNAGLSADLEKQGKWLHELEYKLDSLPYIRVKLELQDLEKKFIALTESITLVEKEARQSAYEVNLAKGKNLWLKIAAEQAKIKAAQVEAENLTRSNRELMEQLLTCRYTWKTRLKERINRQMPGVKALREELLALKSETKEKEVKQKRLEESIEKSGKQSGMVEGWLKFYSEKEKTLLAGGYEEAWVKDPAYGKKAVSEIIQEIERAKDEIEDSIKKIVEELPPVEKEIEELKFRQASAANRMERINENRAVFNSQYEHIQDSLTRFSLDVGDIFANRADIETRLAQKVIEGQQAMLRVGAKKSNIQEKAELSGLEYYVPNRELLLVQEKLEEWGVFSETGSKWLDLAGISGRQRENYLKNNPLLPYSLIVARKDLANLSKLAEKWQKLALNNPVPLVVKSEAALSGGEVKDSALLPLMDNYVYLPWHGGYRYALSRQALEELRLSLGEQMEDAEQEISRLRQNSDLLAELEFKVREFYLSYPQDPTPVFESESNAVVAEMQKTASRLVYQEKRRIQKLEVKTVLEEDREKKGELLTQAKNHYKELENLYCQHEEKVSYLRQMEELAGQIQSLHTELADCRNRLNGLQTRITELTLRLDNESRILDEMERECEGLEVLEHDGWRQSHMITDKLLNMDGDNRRDSALPQVVAAVLPELRQALPLSYEEAKAQATGLEKTLAGEVKGLKSLEDDIKSCQEHIREYEKIIQNTYGLLLQEVSHADSYISNEVIGLLENRRESCKDMHRRMQKEQAGMNEQRAGAVSKMEIYCEEVAEKYGQEPYTLFSHPDNEEAVLRRDKLQVRNELQLLGDLLEKNNNELSLLKDARIRLDENMKSNSIMPIDDGLPPEVWQQAMQNVTDFVSRQTRLLNKLKDEEQSKSRVVEKQFEIFKKVLEARHNGIVNSFVKSLLEQDRHKYDFALVEPVFSKCFATILKYEESYKHKLKEIEEDKKELISRCIQQASRVADEINSIKKFSKFTLNDRNLQAIDIKLRSWEQQAAPVVTDNYINQCIMILNDMKDEGAEEQKLQEFIEHKMSSKELLNVLSPLSEAIVRVLKPEKDHASSRYDRWEGVFKWSGGERYAGFCAMYIALISYLRSKASAMYNPAKVLVADNPFGAASSPHILDMVFQLAAANRVQMICLTALTDQNIFKYFDVVYSLKLRSLGGKEFISVNRMDTGYYRSGVNED</sequence>
<keyword evidence="1" id="KW-0175">Coiled coil</keyword>
<dbReference type="eggNOG" id="COG1196">
    <property type="taxonomic scope" value="Bacteria"/>
</dbReference>
<dbReference type="EMBL" id="CP001720">
    <property type="protein sequence ID" value="ACV62548.1"/>
    <property type="molecule type" value="Genomic_DNA"/>
</dbReference>
<proteinExistence type="predicted"/>
<keyword evidence="3" id="KW-1185">Reference proteome</keyword>
<dbReference type="KEGG" id="dae:Dtox_1691"/>
<dbReference type="OrthoDB" id="9815057at2"/>
<evidence type="ECO:0000313" key="3">
    <source>
        <dbReference type="Proteomes" id="UP000002217"/>
    </source>
</evidence>
<dbReference type="RefSeq" id="WP_015757259.1">
    <property type="nucleotide sequence ID" value="NC_013216.1"/>
</dbReference>
<accession>C8VWX2</accession>
<evidence type="ECO:0000256" key="1">
    <source>
        <dbReference type="SAM" id="Coils"/>
    </source>
</evidence>
<protein>
    <recommendedName>
        <fullName evidence="4">Chromosome segregation ATPase-like protein</fullName>
    </recommendedName>
</protein>
<dbReference type="HOGENOM" id="CLU_249023_0_0_9"/>
<reference evidence="2 3" key="1">
    <citation type="journal article" date="2009" name="Stand. Genomic Sci.">
        <title>Complete genome sequence of Desulfotomaculum acetoxidans type strain (5575).</title>
        <authorList>
            <person name="Spring S."/>
            <person name="Lapidus A."/>
            <person name="Schroder M."/>
            <person name="Gleim D."/>
            <person name="Sims D."/>
            <person name="Meincke L."/>
            <person name="Glavina Del Rio T."/>
            <person name="Tice H."/>
            <person name="Copeland A."/>
            <person name="Cheng J.F."/>
            <person name="Lucas S."/>
            <person name="Chen F."/>
            <person name="Nolan M."/>
            <person name="Bruce D."/>
            <person name="Goodwin L."/>
            <person name="Pitluck S."/>
            <person name="Ivanova N."/>
            <person name="Mavromatis K."/>
            <person name="Mikhailova N."/>
            <person name="Pati A."/>
            <person name="Chen A."/>
            <person name="Palaniappan K."/>
            <person name="Land M."/>
            <person name="Hauser L."/>
            <person name="Chang Y.J."/>
            <person name="Jeffries C.D."/>
            <person name="Chain P."/>
            <person name="Saunders E."/>
            <person name="Brettin T."/>
            <person name="Detter J.C."/>
            <person name="Goker M."/>
            <person name="Bristow J."/>
            <person name="Eisen J.A."/>
            <person name="Markowitz V."/>
            <person name="Hugenholtz P."/>
            <person name="Kyrpides N.C."/>
            <person name="Klenk H.P."/>
            <person name="Han C."/>
        </authorList>
    </citation>
    <scope>NUCLEOTIDE SEQUENCE [LARGE SCALE GENOMIC DNA]</scope>
    <source>
        <strain evidence="3">ATCC 49208 / DSM 771 / VKM B-1644</strain>
    </source>
</reference>
<evidence type="ECO:0008006" key="4">
    <source>
        <dbReference type="Google" id="ProtNLM"/>
    </source>
</evidence>
<feature type="coiled-coil region" evidence="1">
    <location>
        <begin position="835"/>
        <end position="924"/>
    </location>
</feature>
<organism evidence="2 3">
    <name type="scientific">Desulfofarcimen acetoxidans (strain ATCC 49208 / DSM 771 / KCTC 5769 / VKM B-1644 / 5575)</name>
    <name type="common">Desulfotomaculum acetoxidans</name>
    <dbReference type="NCBI Taxonomy" id="485916"/>
    <lineage>
        <taxon>Bacteria</taxon>
        <taxon>Bacillati</taxon>
        <taxon>Bacillota</taxon>
        <taxon>Clostridia</taxon>
        <taxon>Eubacteriales</taxon>
        <taxon>Peptococcaceae</taxon>
        <taxon>Desulfofarcimen</taxon>
    </lineage>
</organism>
<dbReference type="STRING" id="485916.Dtox_1691"/>
<gene>
    <name evidence="2" type="ordered locus">Dtox_1691</name>
</gene>
<feature type="coiled-coil region" evidence="1">
    <location>
        <begin position="341"/>
        <end position="461"/>
    </location>
</feature>
<name>C8VWX2_DESAS</name>
<dbReference type="Proteomes" id="UP000002217">
    <property type="component" value="Chromosome"/>
</dbReference>